<evidence type="ECO:0000313" key="1">
    <source>
        <dbReference type="EMBL" id="TRV13338.1"/>
    </source>
</evidence>
<dbReference type="EMBL" id="SFAM01000067">
    <property type="protein sequence ID" value="TRV13338.1"/>
    <property type="molecule type" value="Genomic_DNA"/>
</dbReference>
<protein>
    <submittedName>
        <fullName evidence="1">Uncharacterized protein</fullName>
    </submittedName>
</protein>
<accession>A0A552KZC6</accession>
<reference evidence="1 2" key="1">
    <citation type="submission" date="2019-01" db="EMBL/GenBank/DDBJ databases">
        <title>Coherence of Microcystis species and biogeography revealed through population genomics.</title>
        <authorList>
            <person name="Perez-Carrascal O.M."/>
            <person name="Terrat Y."/>
            <person name="Giani A."/>
            <person name="Fortin N."/>
            <person name="Tromas N."/>
            <person name="Shapiro B.J."/>
        </authorList>
    </citation>
    <scope>NUCLEOTIDE SEQUENCE [LARGE SCALE GENOMIC DNA]</scope>
    <source>
        <strain evidence="1">Mf_QC_C_20070823_S10D</strain>
    </source>
</reference>
<gene>
    <name evidence="1" type="ORF">EWV45_07780</name>
</gene>
<sequence>MLILPAINRISCVKVWVGRNYNNGYNSDFSRQPSVFCSPHPTPHTPHPTPHTPHPTTSHLPLITDNCIGYCDFLFPENRLVEAKLVA</sequence>
<name>A0A552KZC6_9CHRO</name>
<proteinExistence type="predicted"/>
<dbReference type="AlphaFoldDB" id="A0A552KZC6"/>
<dbReference type="Proteomes" id="UP000315868">
    <property type="component" value="Unassembled WGS sequence"/>
</dbReference>
<comment type="caution">
    <text evidence="1">The sequence shown here is derived from an EMBL/GenBank/DDBJ whole genome shotgun (WGS) entry which is preliminary data.</text>
</comment>
<evidence type="ECO:0000313" key="2">
    <source>
        <dbReference type="Proteomes" id="UP000315868"/>
    </source>
</evidence>
<organism evidence="1 2">
    <name type="scientific">Microcystis flos-aquae Mf_QC_C_20070823_S10D</name>
    <dbReference type="NCBI Taxonomy" id="2486236"/>
    <lineage>
        <taxon>Bacteria</taxon>
        <taxon>Bacillati</taxon>
        <taxon>Cyanobacteriota</taxon>
        <taxon>Cyanophyceae</taxon>
        <taxon>Oscillatoriophycideae</taxon>
        <taxon>Chroococcales</taxon>
        <taxon>Microcystaceae</taxon>
        <taxon>Microcystis</taxon>
    </lineage>
</organism>